<dbReference type="InterPro" id="IPR002401">
    <property type="entry name" value="Cyt_P450_E_grp-I"/>
</dbReference>
<dbReference type="GO" id="GO:0020037">
    <property type="term" value="F:heme binding"/>
    <property type="evidence" value="ECO:0007669"/>
    <property type="project" value="InterPro"/>
</dbReference>
<keyword evidence="8" id="KW-0492">Microsome</keyword>
<dbReference type="Pfam" id="PF00067">
    <property type="entry name" value="p450"/>
    <property type="match status" value="1"/>
</dbReference>
<evidence type="ECO:0000256" key="7">
    <source>
        <dbReference type="ARBA" id="ARBA00022824"/>
    </source>
</evidence>
<evidence type="ECO:0000256" key="14">
    <source>
        <dbReference type="RuleBase" id="RU000461"/>
    </source>
</evidence>
<dbReference type="CDD" id="cd20628">
    <property type="entry name" value="CYP4"/>
    <property type="match status" value="1"/>
</dbReference>
<keyword evidence="15" id="KW-1133">Transmembrane helix</keyword>
<dbReference type="EnsemblMetazoa" id="SMAR008774-RA">
    <property type="protein sequence ID" value="SMAR008774-PA"/>
    <property type="gene ID" value="SMAR008774"/>
</dbReference>
<evidence type="ECO:0000256" key="4">
    <source>
        <dbReference type="ARBA" id="ARBA00010617"/>
    </source>
</evidence>
<feature type="binding site" description="axial binding residue" evidence="13">
    <location>
        <position position="441"/>
    </location>
    <ligand>
        <name>heme</name>
        <dbReference type="ChEBI" id="CHEBI:30413"/>
    </ligand>
    <ligandPart>
        <name>Fe</name>
        <dbReference type="ChEBI" id="CHEBI:18248"/>
    </ligandPart>
</feature>
<dbReference type="STRING" id="126957.T1J576"/>
<evidence type="ECO:0000313" key="16">
    <source>
        <dbReference type="EnsemblMetazoa" id="SMAR008774-PA"/>
    </source>
</evidence>
<comment type="subcellular location">
    <subcellularLocation>
        <location evidence="3">Endoplasmic reticulum membrane</location>
        <topology evidence="3">Peripheral membrane protein</topology>
    </subcellularLocation>
    <subcellularLocation>
        <location evidence="2">Microsome membrane</location>
        <topology evidence="2">Peripheral membrane protein</topology>
    </subcellularLocation>
</comment>
<dbReference type="PRINTS" id="PR00385">
    <property type="entry name" value="P450"/>
</dbReference>
<dbReference type="PANTHER" id="PTHR24291:SF189">
    <property type="entry name" value="CYTOCHROME P450 4C3-RELATED"/>
    <property type="match status" value="1"/>
</dbReference>
<dbReference type="Proteomes" id="UP000014500">
    <property type="component" value="Unassembled WGS sequence"/>
</dbReference>
<evidence type="ECO:0000256" key="8">
    <source>
        <dbReference type="ARBA" id="ARBA00022848"/>
    </source>
</evidence>
<keyword evidence="6 13" id="KW-0479">Metal-binding</keyword>
<dbReference type="GO" id="GO:0005506">
    <property type="term" value="F:iron ion binding"/>
    <property type="evidence" value="ECO:0007669"/>
    <property type="project" value="InterPro"/>
</dbReference>
<evidence type="ECO:0000256" key="11">
    <source>
        <dbReference type="ARBA" id="ARBA00023033"/>
    </source>
</evidence>
<dbReference type="InterPro" id="IPR050196">
    <property type="entry name" value="Cytochrome_P450_Monoox"/>
</dbReference>
<evidence type="ECO:0008006" key="18">
    <source>
        <dbReference type="Google" id="ProtNLM"/>
    </source>
</evidence>
<evidence type="ECO:0000256" key="15">
    <source>
        <dbReference type="SAM" id="Phobius"/>
    </source>
</evidence>
<dbReference type="FunFam" id="1.10.630.10:FF:000182">
    <property type="entry name" value="Cytochrome P450 3A4"/>
    <property type="match status" value="1"/>
</dbReference>
<keyword evidence="11 14" id="KW-0503">Monooxygenase</keyword>
<proteinExistence type="inferred from homology"/>
<sequence>MSLEIISALIVIIICIAVWELSKKKSHNLINRFPGPRAWPIIGNALDVLVHHEDFVALLFSYQKKWPKYFRIWIGPQPFLYLYNAQDIETILSSSTLIDKASLYKLLHPWLGTGLLTSNGRKWHIRRKLLTPSFHFRILEDFIPVFNEQSDTLIEILNQNSLKPSFDIFPLIILCSLDIICESTMGVKVNAQINSDSPYVKALDRIKDIIHLRMYRFYLWPDAIFNLTPTGEQHAKCIKVLHNFSEKVVKERKAKWEQENQNPNLDEKKRLAFLDLLFDASDNGKNLSDSDILEEVNTFMFEGHDTTAVGISWALFLLGHHPEIQQKVYEELQSIFGDDHRKHATLEDLKRMKHLECVIKETLRLFPSVPEIGRHLTSDVLIDGVKVPAGTGIGVIPLLLHRNPTVFPEPDKFDPDRFLPENTQNRNPFAYIPFSAGPRNCIGQKFAMMELKVVISRILLSYSIESIIPQDKIKFISQLMIMPKHGILVHLTPRNTAK</sequence>
<evidence type="ECO:0000256" key="5">
    <source>
        <dbReference type="ARBA" id="ARBA00022617"/>
    </source>
</evidence>
<keyword evidence="15" id="KW-0812">Transmembrane</keyword>
<dbReference type="InterPro" id="IPR017972">
    <property type="entry name" value="Cyt_P450_CS"/>
</dbReference>
<evidence type="ECO:0000313" key="17">
    <source>
        <dbReference type="Proteomes" id="UP000014500"/>
    </source>
</evidence>
<evidence type="ECO:0000256" key="2">
    <source>
        <dbReference type="ARBA" id="ARBA00004174"/>
    </source>
</evidence>
<keyword evidence="9 14" id="KW-0560">Oxidoreductase</keyword>
<evidence type="ECO:0000256" key="13">
    <source>
        <dbReference type="PIRSR" id="PIRSR602401-1"/>
    </source>
</evidence>
<evidence type="ECO:0000256" key="3">
    <source>
        <dbReference type="ARBA" id="ARBA00004406"/>
    </source>
</evidence>
<dbReference type="InterPro" id="IPR001128">
    <property type="entry name" value="Cyt_P450"/>
</dbReference>
<keyword evidence="5 13" id="KW-0349">Heme</keyword>
<organism evidence="16 17">
    <name type="scientific">Strigamia maritima</name>
    <name type="common">European centipede</name>
    <name type="synonym">Geophilus maritimus</name>
    <dbReference type="NCBI Taxonomy" id="126957"/>
    <lineage>
        <taxon>Eukaryota</taxon>
        <taxon>Metazoa</taxon>
        <taxon>Ecdysozoa</taxon>
        <taxon>Arthropoda</taxon>
        <taxon>Myriapoda</taxon>
        <taxon>Chilopoda</taxon>
        <taxon>Pleurostigmophora</taxon>
        <taxon>Geophilomorpha</taxon>
        <taxon>Linotaeniidae</taxon>
        <taxon>Strigamia</taxon>
    </lineage>
</organism>
<comment type="similarity">
    <text evidence="4 14">Belongs to the cytochrome P450 family.</text>
</comment>
<dbReference type="PROSITE" id="PS00086">
    <property type="entry name" value="CYTOCHROME_P450"/>
    <property type="match status" value="1"/>
</dbReference>
<dbReference type="AlphaFoldDB" id="T1J576"/>
<evidence type="ECO:0000256" key="9">
    <source>
        <dbReference type="ARBA" id="ARBA00023002"/>
    </source>
</evidence>
<keyword evidence="12 15" id="KW-0472">Membrane</keyword>
<dbReference type="SUPFAM" id="SSF48264">
    <property type="entry name" value="Cytochrome P450"/>
    <property type="match status" value="1"/>
</dbReference>
<name>T1J576_STRMM</name>
<reference evidence="17" key="1">
    <citation type="submission" date="2011-05" db="EMBL/GenBank/DDBJ databases">
        <authorList>
            <person name="Richards S.R."/>
            <person name="Qu J."/>
            <person name="Jiang H."/>
            <person name="Jhangiani S.N."/>
            <person name="Agravi P."/>
            <person name="Goodspeed R."/>
            <person name="Gross S."/>
            <person name="Mandapat C."/>
            <person name="Jackson L."/>
            <person name="Mathew T."/>
            <person name="Pu L."/>
            <person name="Thornton R."/>
            <person name="Saada N."/>
            <person name="Wilczek-Boney K.B."/>
            <person name="Lee S."/>
            <person name="Kovar C."/>
            <person name="Wu Y."/>
            <person name="Scherer S.E."/>
            <person name="Worley K.C."/>
            <person name="Muzny D.M."/>
            <person name="Gibbs R."/>
        </authorList>
    </citation>
    <scope>NUCLEOTIDE SEQUENCE</scope>
    <source>
        <strain evidence="17">Brora</strain>
    </source>
</reference>
<keyword evidence="17" id="KW-1185">Reference proteome</keyword>
<dbReference type="PANTHER" id="PTHR24291">
    <property type="entry name" value="CYTOCHROME P450 FAMILY 4"/>
    <property type="match status" value="1"/>
</dbReference>
<dbReference type="GO" id="GO:0016705">
    <property type="term" value="F:oxidoreductase activity, acting on paired donors, with incorporation or reduction of molecular oxygen"/>
    <property type="evidence" value="ECO:0007669"/>
    <property type="project" value="InterPro"/>
</dbReference>
<evidence type="ECO:0000256" key="10">
    <source>
        <dbReference type="ARBA" id="ARBA00023004"/>
    </source>
</evidence>
<feature type="transmembrane region" description="Helical" evidence="15">
    <location>
        <begin position="6"/>
        <end position="22"/>
    </location>
</feature>
<keyword evidence="10 13" id="KW-0408">Iron</keyword>
<dbReference type="PRINTS" id="PR00463">
    <property type="entry name" value="EP450I"/>
</dbReference>
<dbReference type="GO" id="GO:0005789">
    <property type="term" value="C:endoplasmic reticulum membrane"/>
    <property type="evidence" value="ECO:0007669"/>
    <property type="project" value="UniProtKB-SubCell"/>
</dbReference>
<protein>
    <recommendedName>
        <fullName evidence="18">Cytochrome P450</fullName>
    </recommendedName>
</protein>
<evidence type="ECO:0000256" key="6">
    <source>
        <dbReference type="ARBA" id="ARBA00022723"/>
    </source>
</evidence>
<dbReference type="PhylomeDB" id="T1J576"/>
<keyword evidence="7" id="KW-0256">Endoplasmic reticulum</keyword>
<comment type="cofactor">
    <cofactor evidence="1 13">
        <name>heme</name>
        <dbReference type="ChEBI" id="CHEBI:30413"/>
    </cofactor>
</comment>
<dbReference type="InterPro" id="IPR036396">
    <property type="entry name" value="Cyt_P450_sf"/>
</dbReference>
<evidence type="ECO:0000256" key="1">
    <source>
        <dbReference type="ARBA" id="ARBA00001971"/>
    </source>
</evidence>
<dbReference type="HOGENOM" id="CLU_001570_5_1_1"/>
<dbReference type="OMA" id="PAKMNRD"/>
<dbReference type="GO" id="GO:0004497">
    <property type="term" value="F:monooxygenase activity"/>
    <property type="evidence" value="ECO:0007669"/>
    <property type="project" value="UniProtKB-KW"/>
</dbReference>
<dbReference type="EMBL" id="JH431852">
    <property type="status" value="NOT_ANNOTATED_CDS"/>
    <property type="molecule type" value="Genomic_DNA"/>
</dbReference>
<dbReference type="Gene3D" id="1.10.630.10">
    <property type="entry name" value="Cytochrome P450"/>
    <property type="match status" value="1"/>
</dbReference>
<evidence type="ECO:0000256" key="12">
    <source>
        <dbReference type="ARBA" id="ARBA00023136"/>
    </source>
</evidence>
<accession>T1J576</accession>
<reference evidence="16" key="2">
    <citation type="submission" date="2015-02" db="UniProtKB">
        <authorList>
            <consortium name="EnsemblMetazoa"/>
        </authorList>
    </citation>
    <scope>IDENTIFICATION</scope>
</reference>
<dbReference type="eggNOG" id="KOG0157">
    <property type="taxonomic scope" value="Eukaryota"/>
</dbReference>